<protein>
    <submittedName>
        <fullName evidence="10">LTA synthase family protein</fullName>
    </submittedName>
</protein>
<organism evidence="10 11">
    <name type="scientific">Paenibacillus sepulcri</name>
    <dbReference type="NCBI Taxonomy" id="359917"/>
    <lineage>
        <taxon>Bacteria</taxon>
        <taxon>Bacillati</taxon>
        <taxon>Bacillota</taxon>
        <taxon>Bacilli</taxon>
        <taxon>Bacillales</taxon>
        <taxon>Paenibacillaceae</taxon>
        <taxon>Paenibacillus</taxon>
    </lineage>
</organism>
<comment type="pathway">
    <text evidence="2">Cell wall biogenesis; lipoteichoic acid biosynthesis.</text>
</comment>
<feature type="transmembrane region" description="Helical" evidence="8">
    <location>
        <begin position="12"/>
        <end position="31"/>
    </location>
</feature>
<keyword evidence="7 8" id="KW-0472">Membrane</keyword>
<dbReference type="Gene3D" id="3.40.720.10">
    <property type="entry name" value="Alkaline Phosphatase, subunit A"/>
    <property type="match status" value="1"/>
</dbReference>
<keyword evidence="11" id="KW-1185">Reference proteome</keyword>
<sequence>WLPPRGRIIALVLLNMLLTVIIYADLIYFRYFQDMISIPVLTQAGQVSSLGDSIASLLGWADIWIFIDWLLIVPVAVYSIFRKRHKRDIALSFARPSKLRKMMLRLSLSLIIFASGLTLVFVPVTYAQRTWAVGLFTGNWWNMSLYNVTGVIGFHGYDLYRYAEDHWLHDNKLPEDQIQEAKQWFEDRGNVRKQLEDDSMFGRYKGANVIMIQLEAFQNFLIGQKINGQEVTPNMNKLLEESMYFKNFYHQTAQGRTSDADLAANISLQPLPSGSVFIRFAQNTFDSMSAMLKDNGYETRVFHAYDGGFWNRNAMYSTMSYDKFYSKKSYTIDEPLGWSLGDRSFFQQSVDLMLSEQQPFYSFLISLSSHHPYKLAASTQTLDVGDFKGTIFGDYLEAAHYVDDSLGDLINRLKAEHLWDKSIFLFYGDHDNSIKEWEPFEKFLGKPLSELDRMNVLKQVPLIVHLPDGAKAGTYSQVGGQMDLTPTVLHLLGISSADKTMVGTPLVTDNPLEGKKVVFRNGGYTDGKVFYMPADDFIAEHAKCQDASTGQALALTACKGGAEEARQELIASDRVIEHDLIKNFRSQPDIEK</sequence>
<reference evidence="10 11" key="1">
    <citation type="submission" date="2021-07" db="EMBL/GenBank/DDBJ databases">
        <title>Paenibacillus radiodurans sp. nov., isolated from the southeastern edge of Tengger Desert.</title>
        <authorList>
            <person name="Zhang G."/>
        </authorList>
    </citation>
    <scope>NUCLEOTIDE SEQUENCE [LARGE SCALE GENOMIC DNA]</scope>
    <source>
        <strain evidence="10 11">CCM 7311</strain>
    </source>
</reference>
<evidence type="ECO:0000256" key="5">
    <source>
        <dbReference type="ARBA" id="ARBA00022692"/>
    </source>
</evidence>
<feature type="transmembrane region" description="Helical" evidence="8">
    <location>
        <begin position="102"/>
        <end position="126"/>
    </location>
</feature>
<dbReference type="PIRSF" id="PIRSF005091">
    <property type="entry name" value="Mmb_sulf_HI1246"/>
    <property type="match status" value="1"/>
</dbReference>
<dbReference type="InterPro" id="IPR017850">
    <property type="entry name" value="Alkaline_phosphatase_core_sf"/>
</dbReference>
<evidence type="ECO:0000256" key="6">
    <source>
        <dbReference type="ARBA" id="ARBA00022989"/>
    </source>
</evidence>
<evidence type="ECO:0000259" key="9">
    <source>
        <dbReference type="Pfam" id="PF00884"/>
    </source>
</evidence>
<keyword evidence="4" id="KW-1003">Cell membrane</keyword>
<name>A0ABS7C9T5_9BACL</name>
<gene>
    <name evidence="10" type="ORF">K0U00_26855</name>
</gene>
<evidence type="ECO:0000256" key="4">
    <source>
        <dbReference type="ARBA" id="ARBA00022475"/>
    </source>
</evidence>
<dbReference type="PANTHER" id="PTHR47371:SF3">
    <property type="entry name" value="PHOSPHOGLYCEROL TRANSFERASE I"/>
    <property type="match status" value="1"/>
</dbReference>
<evidence type="ECO:0000256" key="1">
    <source>
        <dbReference type="ARBA" id="ARBA00004651"/>
    </source>
</evidence>
<evidence type="ECO:0000256" key="3">
    <source>
        <dbReference type="ARBA" id="ARBA00009983"/>
    </source>
</evidence>
<keyword evidence="6 8" id="KW-1133">Transmembrane helix</keyword>
<dbReference type="Proteomes" id="UP001519887">
    <property type="component" value="Unassembled WGS sequence"/>
</dbReference>
<dbReference type="CDD" id="cd16015">
    <property type="entry name" value="LTA_synthase"/>
    <property type="match status" value="1"/>
</dbReference>
<dbReference type="InterPro" id="IPR050448">
    <property type="entry name" value="OpgB/LTA_synthase_biosynth"/>
</dbReference>
<proteinExistence type="inferred from homology"/>
<evidence type="ECO:0000256" key="7">
    <source>
        <dbReference type="ARBA" id="ARBA00023136"/>
    </source>
</evidence>
<feature type="transmembrane region" description="Helical" evidence="8">
    <location>
        <begin position="63"/>
        <end position="81"/>
    </location>
</feature>
<dbReference type="Pfam" id="PF00884">
    <property type="entry name" value="Sulfatase"/>
    <property type="match status" value="1"/>
</dbReference>
<evidence type="ECO:0000256" key="2">
    <source>
        <dbReference type="ARBA" id="ARBA00004936"/>
    </source>
</evidence>
<feature type="domain" description="Sulfatase N-terminal" evidence="9">
    <location>
        <begin position="208"/>
        <end position="494"/>
    </location>
</feature>
<accession>A0ABS7C9T5</accession>
<dbReference type="InterPro" id="IPR000917">
    <property type="entry name" value="Sulfatase_N"/>
</dbReference>
<dbReference type="EMBL" id="JAHZIK010000923">
    <property type="protein sequence ID" value="MBW7457667.1"/>
    <property type="molecule type" value="Genomic_DNA"/>
</dbReference>
<evidence type="ECO:0000256" key="8">
    <source>
        <dbReference type="SAM" id="Phobius"/>
    </source>
</evidence>
<comment type="caution">
    <text evidence="10">The sequence shown here is derived from an EMBL/GenBank/DDBJ whole genome shotgun (WGS) entry which is preliminary data.</text>
</comment>
<dbReference type="SUPFAM" id="SSF53649">
    <property type="entry name" value="Alkaline phosphatase-like"/>
    <property type="match status" value="1"/>
</dbReference>
<evidence type="ECO:0000313" key="10">
    <source>
        <dbReference type="EMBL" id="MBW7457667.1"/>
    </source>
</evidence>
<dbReference type="Gene3D" id="3.30.1120.170">
    <property type="match status" value="1"/>
</dbReference>
<comment type="subcellular location">
    <subcellularLocation>
        <location evidence="1">Cell membrane</location>
        <topology evidence="1">Multi-pass membrane protein</topology>
    </subcellularLocation>
</comment>
<dbReference type="InterPro" id="IPR012160">
    <property type="entry name" value="LtaS-like"/>
</dbReference>
<keyword evidence="5 8" id="KW-0812">Transmembrane</keyword>
<dbReference type="PANTHER" id="PTHR47371">
    <property type="entry name" value="LIPOTEICHOIC ACID SYNTHASE"/>
    <property type="match status" value="1"/>
</dbReference>
<feature type="non-terminal residue" evidence="10">
    <location>
        <position position="1"/>
    </location>
</feature>
<evidence type="ECO:0000313" key="11">
    <source>
        <dbReference type="Proteomes" id="UP001519887"/>
    </source>
</evidence>
<comment type="similarity">
    <text evidence="3">Belongs to the LTA synthase family.</text>
</comment>